<keyword evidence="3" id="KW-1185">Reference proteome</keyword>
<name>A0A2N5SRI7_9BASI</name>
<proteinExistence type="predicted"/>
<dbReference type="Proteomes" id="UP000235388">
    <property type="component" value="Unassembled WGS sequence"/>
</dbReference>
<gene>
    <name evidence="2" type="ORF">PCANC_10595</name>
    <name evidence="1" type="ORF">PCANC_20572</name>
</gene>
<dbReference type="EMBL" id="PGCJ01000080">
    <property type="protein sequence ID" value="PLW52494.1"/>
    <property type="molecule type" value="Genomic_DNA"/>
</dbReference>
<evidence type="ECO:0000313" key="1">
    <source>
        <dbReference type="EMBL" id="PLW15859.1"/>
    </source>
</evidence>
<evidence type="ECO:0000313" key="3">
    <source>
        <dbReference type="Proteomes" id="UP000235388"/>
    </source>
</evidence>
<dbReference type="AlphaFoldDB" id="A0A2N5SRI7"/>
<dbReference type="EMBL" id="PGCJ01000885">
    <property type="protein sequence ID" value="PLW15859.1"/>
    <property type="molecule type" value="Genomic_DNA"/>
</dbReference>
<evidence type="ECO:0000313" key="2">
    <source>
        <dbReference type="EMBL" id="PLW52494.1"/>
    </source>
</evidence>
<accession>A0A2N5SRI7</accession>
<protein>
    <submittedName>
        <fullName evidence="1">Uncharacterized protein</fullName>
    </submittedName>
</protein>
<organism evidence="1 3">
    <name type="scientific">Puccinia coronata f. sp. avenae</name>
    <dbReference type="NCBI Taxonomy" id="200324"/>
    <lineage>
        <taxon>Eukaryota</taxon>
        <taxon>Fungi</taxon>
        <taxon>Dikarya</taxon>
        <taxon>Basidiomycota</taxon>
        <taxon>Pucciniomycotina</taxon>
        <taxon>Pucciniomycetes</taxon>
        <taxon>Pucciniales</taxon>
        <taxon>Pucciniaceae</taxon>
        <taxon>Puccinia</taxon>
    </lineage>
</organism>
<comment type="caution">
    <text evidence="1">The sequence shown here is derived from an EMBL/GenBank/DDBJ whole genome shotgun (WGS) entry which is preliminary data.</text>
</comment>
<sequence>MDQYCPSNYSAYKICPGAKQTNFFSSVLSCLDLQEDTPRRDFLSLRASAHLRSHDQGCHYLVALDLMAQAAQHQEGVCLTKAVPP</sequence>
<reference evidence="1 3" key="1">
    <citation type="submission" date="2017-11" db="EMBL/GenBank/DDBJ databases">
        <title>De novo assembly and phasing of dikaryotic genomes from two isolates of Puccinia coronata f. sp. avenae, the causal agent of oat crown rust.</title>
        <authorList>
            <person name="Miller M.E."/>
            <person name="Zhang Y."/>
            <person name="Omidvar V."/>
            <person name="Sperschneider J."/>
            <person name="Schwessinger B."/>
            <person name="Raley C."/>
            <person name="Palmer J.M."/>
            <person name="Garnica D."/>
            <person name="Upadhyaya N."/>
            <person name="Rathjen J."/>
            <person name="Taylor J.M."/>
            <person name="Park R.F."/>
            <person name="Dodds P.N."/>
            <person name="Hirsch C.D."/>
            <person name="Kianian S.F."/>
            <person name="Figueroa M."/>
        </authorList>
    </citation>
    <scope>NUCLEOTIDE SEQUENCE [LARGE SCALE GENOMIC DNA]</scope>
    <source>
        <strain evidence="1">12NC29</strain>
    </source>
</reference>